<name>A0A7L7S1A6_VESCR</name>
<organism evidence="2">
    <name type="scientific">Vespa crabro</name>
    <name type="common">European hornet</name>
    <dbReference type="NCBI Taxonomy" id="7445"/>
    <lineage>
        <taxon>Eukaryota</taxon>
        <taxon>Metazoa</taxon>
        <taxon>Ecdysozoa</taxon>
        <taxon>Arthropoda</taxon>
        <taxon>Hexapoda</taxon>
        <taxon>Insecta</taxon>
        <taxon>Pterygota</taxon>
        <taxon>Neoptera</taxon>
        <taxon>Endopterygota</taxon>
        <taxon>Hymenoptera</taxon>
        <taxon>Apocrita</taxon>
        <taxon>Aculeata</taxon>
        <taxon>Vespoidea</taxon>
        <taxon>Vespidae</taxon>
        <taxon>Vespinae</taxon>
        <taxon>Vespa</taxon>
    </lineage>
</organism>
<feature type="transmembrane region" description="Helical" evidence="1">
    <location>
        <begin position="6"/>
        <end position="24"/>
    </location>
</feature>
<proteinExistence type="predicted"/>
<geneLocation type="mitochondrion" evidence="2"/>
<protein>
    <submittedName>
        <fullName evidence="2">NADH dehydrogenase subunit 4L</fullName>
    </submittedName>
</protein>
<keyword evidence="1" id="KW-0472">Membrane</keyword>
<evidence type="ECO:0000313" key="2">
    <source>
        <dbReference type="EMBL" id="QNV12086.1"/>
    </source>
</evidence>
<dbReference type="AlphaFoldDB" id="A0A7L7S1A6"/>
<accession>A0A7L7S1A6</accession>
<evidence type="ECO:0000256" key="1">
    <source>
        <dbReference type="SAM" id="Phobius"/>
    </source>
</evidence>
<keyword evidence="2" id="KW-0496">Mitochondrion</keyword>
<reference evidence="2" key="1">
    <citation type="submission" date="2020-08" db="EMBL/GenBank/DDBJ databases">
        <title>DNAmark Project.</title>
        <authorList>
            <person name="Leerhoei F."/>
        </authorList>
    </citation>
    <scope>NUCLEOTIDE SEQUENCE</scope>
    <source>
        <strain evidence="2">DM408</strain>
    </source>
</reference>
<gene>
    <name evidence="2" type="primary">ND4L</name>
</gene>
<feature type="transmembrane region" description="Helical" evidence="1">
    <location>
        <begin position="31"/>
        <end position="53"/>
    </location>
</feature>
<dbReference type="Gene3D" id="1.10.287.3510">
    <property type="match status" value="1"/>
</dbReference>
<keyword evidence="1" id="KW-0812">Transmembrane</keyword>
<feature type="transmembrane region" description="Helical" evidence="1">
    <location>
        <begin position="59"/>
        <end position="83"/>
    </location>
</feature>
<keyword evidence="1" id="KW-1133">Transmembrane helix</keyword>
<dbReference type="EMBL" id="MT862429">
    <property type="protein sequence ID" value="QNV12086.1"/>
    <property type="molecule type" value="Genomic_DNA"/>
</dbReference>
<sequence>MWDSILLNYFFGYIMFFMSLILMWKYYDHVLMILICIEFIVVINLFNIFLMLMYLKMDFYLLIFMVMFVLEGILGISVVVMIIRFKGNEYLKNLNLVW</sequence>